<feature type="transmembrane region" description="Helical" evidence="1">
    <location>
        <begin position="72"/>
        <end position="92"/>
    </location>
</feature>
<dbReference type="PANTHER" id="PTHR28026">
    <property type="entry name" value="DUF962 DOMAIN PROTEIN (AFU_ORTHOLOGUE AFUA_8G05310)"/>
    <property type="match status" value="1"/>
</dbReference>
<accession>A0A1A9KKM3</accession>
<evidence type="ECO:0008006" key="4">
    <source>
        <dbReference type="Google" id="ProtNLM"/>
    </source>
</evidence>
<name>A0A1A9KKM3_9PSED</name>
<feature type="transmembrane region" description="Helical" evidence="1">
    <location>
        <begin position="98"/>
        <end position="118"/>
    </location>
</feature>
<protein>
    <recommendedName>
        <fullName evidence="4">DUF962 domain-containing protein</fullName>
    </recommendedName>
</protein>
<dbReference type="Proteomes" id="UP000077748">
    <property type="component" value="Chromosome"/>
</dbReference>
<dbReference type="EMBL" id="CP015878">
    <property type="protein sequence ID" value="ANI18072.1"/>
    <property type="molecule type" value="Genomic_DNA"/>
</dbReference>
<keyword evidence="1" id="KW-1133">Transmembrane helix</keyword>
<dbReference type="GO" id="GO:0046521">
    <property type="term" value="P:sphingoid catabolic process"/>
    <property type="evidence" value="ECO:0007669"/>
    <property type="project" value="TreeGrafter"/>
</dbReference>
<dbReference type="Pfam" id="PF06127">
    <property type="entry name" value="Mpo1-like"/>
    <property type="match status" value="1"/>
</dbReference>
<feature type="transmembrane region" description="Helical" evidence="1">
    <location>
        <begin position="130"/>
        <end position="150"/>
    </location>
</feature>
<dbReference type="RefSeq" id="WP_064584847.1">
    <property type="nucleotide sequence ID" value="NZ_CP015878.1"/>
</dbReference>
<dbReference type="InterPro" id="IPR009305">
    <property type="entry name" value="Mpo1-like"/>
</dbReference>
<evidence type="ECO:0000313" key="3">
    <source>
        <dbReference type="Proteomes" id="UP000077748"/>
    </source>
</evidence>
<evidence type="ECO:0000256" key="1">
    <source>
        <dbReference type="SAM" id="Phobius"/>
    </source>
</evidence>
<proteinExistence type="predicted"/>
<dbReference type="AlphaFoldDB" id="A0A1A9KKM3"/>
<organism evidence="2 3">
    <name type="scientific">Pseudomonas citronellolis</name>
    <dbReference type="NCBI Taxonomy" id="53408"/>
    <lineage>
        <taxon>Bacteria</taxon>
        <taxon>Pseudomonadati</taxon>
        <taxon>Pseudomonadota</taxon>
        <taxon>Gammaproteobacteria</taxon>
        <taxon>Pseudomonadales</taxon>
        <taxon>Pseudomonadaceae</taxon>
        <taxon>Pseudomonas</taxon>
    </lineage>
</organism>
<reference evidence="2 3" key="1">
    <citation type="submission" date="2016-05" db="EMBL/GenBank/DDBJ databases">
        <title>Genome Sequence of Pseudomonas citronellolis Strain SJTE-3, an Estrogens and Persistent Organic Pollutants degradation strain.</title>
        <authorList>
            <person name="Liang R."/>
        </authorList>
    </citation>
    <scope>NUCLEOTIDE SEQUENCE [LARGE SCALE GENOMIC DNA]</scope>
    <source>
        <strain evidence="2 3">SJTE-3</strain>
    </source>
</reference>
<keyword evidence="1" id="KW-0812">Transmembrane</keyword>
<dbReference type="PANTHER" id="PTHR28026:SF9">
    <property type="entry name" value="2-HYDROXY-PALMITIC ACID DIOXYGENASE MPO1"/>
    <property type="match status" value="1"/>
</dbReference>
<evidence type="ECO:0000313" key="2">
    <source>
        <dbReference type="EMBL" id="ANI18072.1"/>
    </source>
</evidence>
<sequence>MKTLVDHLAQYAAYHRDRRNILSHFIGIPMIVLSIAVLLSRPGLEAGGLLLAPATLLALAALAFYLRLDLRFGLLMGVLLALSLWAGAVLAAGATASWLAWGIGLFVVGWVIQFVGHWYEGRKPAFVDDLVGLVVGPLFVAAEAAFLLGLRDEVRRAVEQRAGPTCIRERKAAA</sequence>
<feature type="transmembrane region" description="Helical" evidence="1">
    <location>
        <begin position="21"/>
        <end position="40"/>
    </location>
</feature>
<gene>
    <name evidence="2" type="ORF">A9C11_30535</name>
</gene>
<dbReference type="GO" id="GO:0016020">
    <property type="term" value="C:membrane"/>
    <property type="evidence" value="ECO:0007669"/>
    <property type="project" value="GOC"/>
</dbReference>
<feature type="transmembrane region" description="Helical" evidence="1">
    <location>
        <begin position="46"/>
        <end position="65"/>
    </location>
</feature>
<keyword evidence="1" id="KW-0472">Membrane</keyword>